<keyword evidence="6 7" id="KW-0998">Cell outer membrane</keyword>
<gene>
    <name evidence="10" type="ORF">LY11_00698</name>
</gene>
<evidence type="ECO:0000256" key="2">
    <source>
        <dbReference type="ARBA" id="ARBA00022448"/>
    </source>
</evidence>
<dbReference type="AlphaFoldDB" id="A0A327T518"/>
<evidence type="ECO:0000256" key="4">
    <source>
        <dbReference type="ARBA" id="ARBA00022692"/>
    </source>
</evidence>
<dbReference type="Gene3D" id="2.170.130.10">
    <property type="entry name" value="TonB-dependent receptor, plug domain"/>
    <property type="match status" value="1"/>
</dbReference>
<sequence>MNYYTKLLGCLTGNLNKFLLVMRLMIILFFVGMMQVSGAIYGQKITLNQNKIKITQLFKEIKRQTGYDVLWQSEKLNENRIVNANFNKTDLKVVMDQCLAGQNLTFLIEDNSVVIKQQLAKVRPVSIMPFVQDSIVYKGKILDEQGKPLPGATIRLKGGTRSSVATESGYFERYGTKKSVLVISYIGYNTKEVSLASLNAADMITIKMSPQSNIQLGEVTIASNGYQDIPKERITGSFEVISKEQLQHTTNTNLLKRLEGITTSMDFRNDLTPTNSANRANINARSPLTNLTIRGKNTLTIAGLSNNSGRPLVVIDGIADPYSIDLINPNDVESITVLKDAAAASIWGSRAANGVIVVKTKKGNYENPLQISFNANLNITEKPNLFYQKTMSTSDYIDAQLYKYSQDYPGSGDHSPEPIIQVGQSVISPVAQIMDQQRLGQISPDVAKSQIDALRGNDLRNDLNKYFFRNAVTQSYSMAIAGGSQKIAQRFSAGYDKTLNNTVKSGLNRENLNYSISAKPITKLELQASVIYTQSNTSGQASVDDFNGATNPTGNISVFPYSRLVDSQGNPMSIPKAYSQAFLDLLHSTYGNSLLSYDYKPLEDINEGYNLSKLQNININLGATYKILPELSANVSYNYNVTSNDITDLSSQDSWYMRDKINSFTSPINAFDPQNSTLFPIAGTRNLPLGGQYTKSATKANNQTLRGQLNFNKIWNDKHNISAIAGIDIFKSHTMLTSNGYFGYNEKDFSTAGNLNYNYNYLLLFADPITFAGFGRTVPPGTFMSASEGRTISYFSNAAYTYANKYTLSASFRRDLSNIFSTAGNSGGTPFYSLGASWIINNEKFYNFSLFPVLKLRATFGYNGNTNPVSSATPNLSITPKNLVLDGNLLGYADILNPTNIKLRPEKTAVLNFGLDFGLRGGRLSGSVDYYQKRTKDLLANNAADPSIGFNQLEFNSGDLFGKGVDLTLSSLNVRTGLFRWTSNFLFSYNKVKVTKLYAPINYTASNIVSSPSLFTQGDDLSRAYAYRWAGLDPATGSPRGYLNGNIVVLDNSQAGIDALSAIQNQPLSSLHYFGSLIPVYYGSFRNTFSYENLSLSVNLLYKLGYWFRRPLSTLVQYNNLYTTGNLQGAEYANRWQKPGDEAFTNVPAAVYPGSADRDDFYRNSDINVLKGDHIRLQEINLSYTFNKKNWVLKNPRIYANVSNLGVIWRANKQGLDPDVFDYPLPRTYSLGLSANF</sequence>
<dbReference type="InterPro" id="IPR037066">
    <property type="entry name" value="Plug_dom_sf"/>
</dbReference>
<keyword evidence="8" id="KW-1133">Transmembrane helix</keyword>
<keyword evidence="5 7" id="KW-0472">Membrane</keyword>
<feature type="domain" description="TonB-dependent receptor plug" evidence="9">
    <location>
        <begin position="231"/>
        <end position="355"/>
    </location>
</feature>
<evidence type="ECO:0000313" key="11">
    <source>
        <dbReference type="Proteomes" id="UP000249754"/>
    </source>
</evidence>
<dbReference type="SUPFAM" id="SSF56935">
    <property type="entry name" value="Porins"/>
    <property type="match status" value="1"/>
</dbReference>
<dbReference type="OrthoDB" id="9768177at2"/>
<dbReference type="GO" id="GO:0009279">
    <property type="term" value="C:cell outer membrane"/>
    <property type="evidence" value="ECO:0007669"/>
    <property type="project" value="UniProtKB-SubCell"/>
</dbReference>
<comment type="caution">
    <text evidence="10">The sequence shown here is derived from an EMBL/GenBank/DDBJ whole genome shotgun (WGS) entry which is preliminary data.</text>
</comment>
<evidence type="ECO:0000256" key="8">
    <source>
        <dbReference type="SAM" id="Phobius"/>
    </source>
</evidence>
<evidence type="ECO:0000256" key="1">
    <source>
        <dbReference type="ARBA" id="ARBA00004571"/>
    </source>
</evidence>
<accession>A0A327T518</accession>
<dbReference type="Gene3D" id="2.40.170.20">
    <property type="entry name" value="TonB-dependent receptor, beta-barrel domain"/>
    <property type="match status" value="1"/>
</dbReference>
<dbReference type="SUPFAM" id="SSF49464">
    <property type="entry name" value="Carboxypeptidase regulatory domain-like"/>
    <property type="match status" value="1"/>
</dbReference>
<dbReference type="STRING" id="188932.AY601_0858"/>
<comment type="similarity">
    <text evidence="7">Belongs to the TonB-dependent receptor family.</text>
</comment>
<dbReference type="NCBIfam" id="TIGR04056">
    <property type="entry name" value="OMP_RagA_SusC"/>
    <property type="match status" value="1"/>
</dbReference>
<evidence type="ECO:0000256" key="7">
    <source>
        <dbReference type="PROSITE-ProRule" id="PRU01360"/>
    </source>
</evidence>
<dbReference type="InterPro" id="IPR036942">
    <property type="entry name" value="Beta-barrel_TonB_sf"/>
</dbReference>
<evidence type="ECO:0000256" key="3">
    <source>
        <dbReference type="ARBA" id="ARBA00022452"/>
    </source>
</evidence>
<dbReference type="Proteomes" id="UP000249754">
    <property type="component" value="Unassembled WGS sequence"/>
</dbReference>
<proteinExistence type="inferred from homology"/>
<keyword evidence="4 7" id="KW-0812">Transmembrane</keyword>
<dbReference type="InterPro" id="IPR039426">
    <property type="entry name" value="TonB-dep_rcpt-like"/>
</dbReference>
<dbReference type="NCBIfam" id="TIGR04057">
    <property type="entry name" value="SusC_RagA_signa"/>
    <property type="match status" value="1"/>
</dbReference>
<evidence type="ECO:0000256" key="5">
    <source>
        <dbReference type="ARBA" id="ARBA00023136"/>
    </source>
</evidence>
<keyword evidence="2 7" id="KW-0813">Transport</keyword>
<organism evidence="10 11">
    <name type="scientific">Pedobacter cryoconitis</name>
    <dbReference type="NCBI Taxonomy" id="188932"/>
    <lineage>
        <taxon>Bacteria</taxon>
        <taxon>Pseudomonadati</taxon>
        <taxon>Bacteroidota</taxon>
        <taxon>Sphingobacteriia</taxon>
        <taxon>Sphingobacteriales</taxon>
        <taxon>Sphingobacteriaceae</taxon>
        <taxon>Pedobacter</taxon>
    </lineage>
</organism>
<evidence type="ECO:0000313" key="10">
    <source>
        <dbReference type="EMBL" id="RAJ35455.1"/>
    </source>
</evidence>
<protein>
    <submittedName>
        <fullName evidence="10">TonB-linked SusC/RagA family outer membrane protein</fullName>
    </submittedName>
</protein>
<dbReference type="InterPro" id="IPR023996">
    <property type="entry name" value="TonB-dep_OMP_SusC/RagA"/>
</dbReference>
<evidence type="ECO:0000259" key="9">
    <source>
        <dbReference type="Pfam" id="PF07715"/>
    </source>
</evidence>
<dbReference type="InterPro" id="IPR012910">
    <property type="entry name" value="Plug_dom"/>
</dbReference>
<dbReference type="PROSITE" id="PS52016">
    <property type="entry name" value="TONB_DEPENDENT_REC_3"/>
    <property type="match status" value="1"/>
</dbReference>
<evidence type="ECO:0000256" key="6">
    <source>
        <dbReference type="ARBA" id="ARBA00023237"/>
    </source>
</evidence>
<dbReference type="Pfam" id="PF13715">
    <property type="entry name" value="CarbopepD_reg_2"/>
    <property type="match status" value="1"/>
</dbReference>
<reference evidence="10 11" key="1">
    <citation type="submission" date="2018-06" db="EMBL/GenBank/DDBJ databases">
        <title>Genomic Encyclopedia of Archaeal and Bacterial Type Strains, Phase II (KMG-II): from individual species to whole genera.</title>
        <authorList>
            <person name="Goeker M."/>
        </authorList>
    </citation>
    <scope>NUCLEOTIDE SEQUENCE [LARGE SCALE GENOMIC DNA]</scope>
    <source>
        <strain evidence="10 11">DSM 14825</strain>
    </source>
</reference>
<comment type="subcellular location">
    <subcellularLocation>
        <location evidence="1 7">Cell outer membrane</location>
        <topology evidence="1 7">Multi-pass membrane protein</topology>
    </subcellularLocation>
</comment>
<dbReference type="InterPro" id="IPR023997">
    <property type="entry name" value="TonB-dep_OMP_SusC/RagA_CS"/>
</dbReference>
<name>A0A327T518_9SPHI</name>
<dbReference type="InterPro" id="IPR008969">
    <property type="entry name" value="CarboxyPept-like_regulatory"/>
</dbReference>
<dbReference type="EMBL" id="QLLR01000002">
    <property type="protein sequence ID" value="RAJ35455.1"/>
    <property type="molecule type" value="Genomic_DNA"/>
</dbReference>
<feature type="transmembrane region" description="Helical" evidence="8">
    <location>
        <begin position="20"/>
        <end position="41"/>
    </location>
</feature>
<dbReference type="RefSeq" id="WP_111632338.1">
    <property type="nucleotide sequence ID" value="NZ_QLLR01000002.1"/>
</dbReference>
<keyword evidence="3 7" id="KW-1134">Transmembrane beta strand</keyword>
<dbReference type="Pfam" id="PF07715">
    <property type="entry name" value="Plug"/>
    <property type="match status" value="1"/>
</dbReference>